<dbReference type="Pfam" id="PF21307">
    <property type="entry name" value="Glyco_hydro_95_C"/>
    <property type="match status" value="1"/>
</dbReference>
<evidence type="ECO:0000259" key="2">
    <source>
        <dbReference type="Pfam" id="PF14498"/>
    </source>
</evidence>
<reference evidence="6" key="1">
    <citation type="submission" date="2016-10" db="EMBL/GenBank/DDBJ databases">
        <authorList>
            <person name="Varghese N."/>
            <person name="Submissions S."/>
        </authorList>
    </citation>
    <scope>NUCLEOTIDE SEQUENCE [LARGE SCALE GENOMIC DNA]</scope>
    <source>
        <strain evidence="6">Gh-48</strain>
    </source>
</reference>
<feature type="domain" description="Glycosyl hydrolase family 95 N-terminal" evidence="2">
    <location>
        <begin position="43"/>
        <end position="279"/>
    </location>
</feature>
<organism evidence="5 6">
    <name type="scientific">Mucilaginibacter gossypiicola</name>
    <dbReference type="NCBI Taxonomy" id="551995"/>
    <lineage>
        <taxon>Bacteria</taxon>
        <taxon>Pseudomonadati</taxon>
        <taxon>Bacteroidota</taxon>
        <taxon>Sphingobacteriia</taxon>
        <taxon>Sphingobacteriales</taxon>
        <taxon>Sphingobacteriaceae</taxon>
        <taxon>Mucilaginibacter</taxon>
    </lineage>
</organism>
<dbReference type="InterPro" id="IPR027414">
    <property type="entry name" value="GH95_N_dom"/>
</dbReference>
<dbReference type="InterPro" id="IPR008928">
    <property type="entry name" value="6-hairpin_glycosidase_sf"/>
</dbReference>
<dbReference type="STRING" id="551995.SAMN05192574_107259"/>
<dbReference type="InterPro" id="IPR012341">
    <property type="entry name" value="6hp_glycosidase-like_sf"/>
</dbReference>
<feature type="signal peptide" evidence="1">
    <location>
        <begin position="1"/>
        <end position="22"/>
    </location>
</feature>
<evidence type="ECO:0000313" key="5">
    <source>
        <dbReference type="EMBL" id="SEO37708.1"/>
    </source>
</evidence>
<protein>
    <submittedName>
        <fullName evidence="5">Alpha-L-fucosidase 2</fullName>
    </submittedName>
</protein>
<feature type="domain" description="Alpha fucosidase A-like C-terminal" evidence="3">
    <location>
        <begin position="708"/>
        <end position="772"/>
    </location>
</feature>
<dbReference type="PANTHER" id="PTHR31084:SF0">
    <property type="entry name" value="ALPHA-L-FUCOSIDASE 2"/>
    <property type="match status" value="1"/>
</dbReference>
<evidence type="ECO:0000313" key="6">
    <source>
        <dbReference type="Proteomes" id="UP000198942"/>
    </source>
</evidence>
<accession>A0A1H8P7U1</accession>
<dbReference type="Pfam" id="PF22124">
    <property type="entry name" value="Glyco_hydro_95_cat"/>
    <property type="match status" value="1"/>
</dbReference>
<keyword evidence="1" id="KW-0732">Signal</keyword>
<gene>
    <name evidence="5" type="ORF">SAMN05192574_107259</name>
</gene>
<dbReference type="FunFam" id="1.50.10.10:FF:000028">
    <property type="entry name" value="Alpha-L-fucosidase 2"/>
    <property type="match status" value="1"/>
</dbReference>
<dbReference type="EMBL" id="FOCL01000007">
    <property type="protein sequence ID" value="SEO37708.1"/>
    <property type="molecule type" value="Genomic_DNA"/>
</dbReference>
<dbReference type="Proteomes" id="UP000198942">
    <property type="component" value="Unassembled WGS sequence"/>
</dbReference>
<evidence type="ECO:0000256" key="1">
    <source>
        <dbReference type="SAM" id="SignalP"/>
    </source>
</evidence>
<dbReference type="PANTHER" id="PTHR31084">
    <property type="entry name" value="ALPHA-L-FUCOSIDASE 2"/>
    <property type="match status" value="1"/>
</dbReference>
<dbReference type="RefSeq" id="WP_091214733.1">
    <property type="nucleotide sequence ID" value="NZ_FOCL01000007.1"/>
</dbReference>
<dbReference type="InterPro" id="IPR054363">
    <property type="entry name" value="GH95_cat"/>
</dbReference>
<dbReference type="Gene3D" id="1.50.10.10">
    <property type="match status" value="1"/>
</dbReference>
<dbReference type="OrthoDB" id="9802600at2"/>
<dbReference type="InterPro" id="IPR049053">
    <property type="entry name" value="AFCA-like_C"/>
</dbReference>
<name>A0A1H8P7U1_9SPHI</name>
<evidence type="ECO:0000259" key="4">
    <source>
        <dbReference type="Pfam" id="PF22124"/>
    </source>
</evidence>
<dbReference type="SUPFAM" id="SSF48208">
    <property type="entry name" value="Six-hairpin glycosidases"/>
    <property type="match status" value="1"/>
</dbReference>
<dbReference type="InterPro" id="IPR016518">
    <property type="entry name" value="Alpha-L-fucosidase"/>
</dbReference>
<sequence>MTRLLKVSAFIAVLLVFSSVQAQQKSYTKKKSDVPYHDGRYKLWYKQAAKNWNEALPLGNGFIGGMVFGDVINERVQLNESTIWAGGPNNTIDSGARPYINQVRQLLSEKKYAEAQAIANSKLGPKGNSGMPYQLAGNLYISFPGVDNVSNYYRDLNIANATATVKYTSNGINYKREFFTSFAKNVLMVRLTSDKPGMISCSLKLQSPLKTSVGVNDEKALVLSGRGSDHENQKGKIEFSVLTKVKSTGGTNTVDTSGITIAKADTAVIYLAIATNFVNYHDVSGSSISRANGILKEAYKHSFDELLNENIRDYRAYFDRVKIDLGIDSAVKQPTDLRIQNFATNNDTQLAELYFQYGRYLLICSSQPTSQPANLQGIWNGELKGPWDSKYTININTEMNYWPSEVTGLPELSTPLFNMIKDLSVTGRPTAKIMYGARGWMLHHNTDIWRITGIVDGAFWGLWPTSNAWLCQHLWEHYLYSGDKQFLKQYYPIIKGAAQYYIDALQKEPEHGWLVVSPSISPEHEYIGGKNQVSVTAGATMDNQLVYGLFTDAINAAAELNMDKTFADSLAAYRSKLPPMQIGKYGQLQEWLEDFDRTDDQHRHVSHLYGLFPGNQISPFTQPQLFAAAKNSLQYRGDVSTGWSMAWKINLWARLLNGNHAYKLIKDQIKPVSSNSGGTYPNLFDAHPPFQIDGNFGCTSGIAEMLMQSHDGAIYLLPALPGDWKNGSVSGLMARGGFKVDIKWTNHKISKLVIHSSLGGNCRLRINQQIISKLLTAANGKNKNRFYQTMDLKTPIVKNGGDILNPGLAKTWLYDMATSPGKTYTIINEVN</sequence>
<dbReference type="AlphaFoldDB" id="A0A1H8P7U1"/>
<keyword evidence="6" id="KW-1185">Reference proteome</keyword>
<feature type="chain" id="PRO_5011554077" evidence="1">
    <location>
        <begin position="23"/>
        <end position="831"/>
    </location>
</feature>
<dbReference type="Pfam" id="PF14498">
    <property type="entry name" value="Glyco_hyd_65N_2"/>
    <property type="match status" value="1"/>
</dbReference>
<proteinExistence type="predicted"/>
<dbReference type="GO" id="GO:0004560">
    <property type="term" value="F:alpha-L-fucosidase activity"/>
    <property type="evidence" value="ECO:0007669"/>
    <property type="project" value="InterPro"/>
</dbReference>
<dbReference type="PIRSF" id="PIRSF007663">
    <property type="entry name" value="UCP007663"/>
    <property type="match status" value="1"/>
</dbReference>
<dbReference type="GO" id="GO:0005975">
    <property type="term" value="P:carbohydrate metabolic process"/>
    <property type="evidence" value="ECO:0007669"/>
    <property type="project" value="InterPro"/>
</dbReference>
<evidence type="ECO:0000259" key="3">
    <source>
        <dbReference type="Pfam" id="PF21307"/>
    </source>
</evidence>
<feature type="domain" description="Glycosyl hydrolase family 95 catalytic" evidence="4">
    <location>
        <begin position="302"/>
        <end position="706"/>
    </location>
</feature>